<dbReference type="InterPro" id="IPR006716">
    <property type="entry name" value="ERG2_sigma1_rcpt-like"/>
</dbReference>
<comment type="caution">
    <text evidence="12">The sequence shown here is derived from an EMBL/GenBank/DDBJ whole genome shotgun (WGS) entry which is preliminary data.</text>
</comment>
<keyword evidence="7" id="KW-0256">Endoplasmic reticulum</keyword>
<dbReference type="Pfam" id="PF04622">
    <property type="entry name" value="ERG2_Sigma1R"/>
    <property type="match status" value="1"/>
</dbReference>
<evidence type="ECO:0000313" key="12">
    <source>
        <dbReference type="EMBL" id="CAI5442279.1"/>
    </source>
</evidence>
<evidence type="ECO:0000256" key="7">
    <source>
        <dbReference type="ARBA" id="ARBA00022824"/>
    </source>
</evidence>
<dbReference type="PANTHER" id="PTHR10868:SF1">
    <property type="entry name" value="SIGMA NON-OPIOID INTRACELLULAR RECEPTOR 1"/>
    <property type="match status" value="1"/>
</dbReference>
<proteinExistence type="inferred from homology"/>
<dbReference type="AlphaFoldDB" id="A0A9P1IBW2"/>
<comment type="subcellular location">
    <subcellularLocation>
        <location evidence="2">Endoplasmic reticulum membrane</location>
    </subcellularLocation>
    <subcellularLocation>
        <location evidence="1">Nucleus inner membrane</location>
    </subcellularLocation>
    <subcellularLocation>
        <location evidence="3">Nucleus outer membrane</location>
    </subcellularLocation>
</comment>
<dbReference type="GO" id="GO:0005640">
    <property type="term" value="C:nuclear outer membrane"/>
    <property type="evidence" value="ECO:0007669"/>
    <property type="project" value="UniProtKB-SubCell"/>
</dbReference>
<evidence type="ECO:0000256" key="9">
    <source>
        <dbReference type="ARBA" id="ARBA00023136"/>
    </source>
</evidence>
<gene>
    <name evidence="12" type="ORF">CAMP_LOCUS4916</name>
</gene>
<dbReference type="PANTHER" id="PTHR10868">
    <property type="entry name" value="SIGMA 1-TYPE OPIOID RECEPTOR-RELATED"/>
    <property type="match status" value="1"/>
</dbReference>
<keyword evidence="8" id="KW-1133">Transmembrane helix</keyword>
<evidence type="ECO:0000256" key="8">
    <source>
        <dbReference type="ARBA" id="ARBA00022989"/>
    </source>
</evidence>
<protein>
    <recommendedName>
        <fullName evidence="5">Sigma non-opioid intracellular receptor 1</fullName>
    </recommendedName>
    <alternativeName>
        <fullName evidence="10">Sigma 1-type opioid receptor</fullName>
    </alternativeName>
</protein>
<evidence type="ECO:0000256" key="3">
    <source>
        <dbReference type="ARBA" id="ARBA00004649"/>
    </source>
</evidence>
<evidence type="ECO:0000256" key="11">
    <source>
        <dbReference type="RuleBase" id="RU368083"/>
    </source>
</evidence>
<evidence type="ECO:0000256" key="4">
    <source>
        <dbReference type="ARBA" id="ARBA00007141"/>
    </source>
</evidence>
<evidence type="ECO:0000256" key="1">
    <source>
        <dbReference type="ARBA" id="ARBA00004540"/>
    </source>
</evidence>
<dbReference type="EMBL" id="CANHGI010000002">
    <property type="protein sequence ID" value="CAI5442279.1"/>
    <property type="molecule type" value="Genomic_DNA"/>
</dbReference>
<dbReference type="GO" id="GO:0005789">
    <property type="term" value="C:endoplasmic reticulum membrane"/>
    <property type="evidence" value="ECO:0007669"/>
    <property type="project" value="UniProtKB-SubCell"/>
</dbReference>
<evidence type="ECO:0000313" key="13">
    <source>
        <dbReference type="Proteomes" id="UP001152747"/>
    </source>
</evidence>
<evidence type="ECO:0000256" key="2">
    <source>
        <dbReference type="ARBA" id="ARBA00004586"/>
    </source>
</evidence>
<evidence type="ECO:0000256" key="6">
    <source>
        <dbReference type="ARBA" id="ARBA00022692"/>
    </source>
</evidence>
<dbReference type="Proteomes" id="UP001152747">
    <property type="component" value="Unassembled WGS sequence"/>
</dbReference>
<sequence>MGFVFTKLTRYILVAYLIYAGTNYLLRYKSYNISPKLFKSIAAKVADTKPNVRSAISGVTSGMRNSYNTLIPNTVEWHPFILGNLELNIFPMHLSLTEFAVIIGAPFETSGRAGFHWSNTTCTVLTGSVSRVRDSAVLEETSAFSTGANFRHGEFESYNYKFAQGTYVACYGRGLVPLSGVWTTTSSISHGEPFAAGRLILTFTQSIYDRVALSLLHTYNHYKSRVTGKNEL</sequence>
<dbReference type="OrthoDB" id="347124at2759"/>
<name>A0A9P1IBW2_9PELO</name>
<accession>A0A9P1IBW2</accession>
<keyword evidence="9" id="KW-0472">Membrane</keyword>
<evidence type="ECO:0000256" key="10">
    <source>
        <dbReference type="ARBA" id="ARBA00033467"/>
    </source>
</evidence>
<organism evidence="12 13">
    <name type="scientific">Caenorhabditis angaria</name>
    <dbReference type="NCBI Taxonomy" id="860376"/>
    <lineage>
        <taxon>Eukaryota</taxon>
        <taxon>Metazoa</taxon>
        <taxon>Ecdysozoa</taxon>
        <taxon>Nematoda</taxon>
        <taxon>Chromadorea</taxon>
        <taxon>Rhabditida</taxon>
        <taxon>Rhabditina</taxon>
        <taxon>Rhabditomorpha</taxon>
        <taxon>Rhabditoidea</taxon>
        <taxon>Rhabditidae</taxon>
        <taxon>Peloderinae</taxon>
        <taxon>Caenorhabditis</taxon>
    </lineage>
</organism>
<comment type="similarity">
    <text evidence="4 11">Belongs to the ERG2 family.</text>
</comment>
<reference evidence="12" key="1">
    <citation type="submission" date="2022-11" db="EMBL/GenBank/DDBJ databases">
        <authorList>
            <person name="Kikuchi T."/>
        </authorList>
    </citation>
    <scope>NUCLEOTIDE SEQUENCE</scope>
    <source>
        <strain evidence="12">PS1010</strain>
    </source>
</reference>
<dbReference type="GO" id="GO:0005637">
    <property type="term" value="C:nuclear inner membrane"/>
    <property type="evidence" value="ECO:0007669"/>
    <property type="project" value="UniProtKB-SubCell"/>
</dbReference>
<keyword evidence="13" id="KW-1185">Reference proteome</keyword>
<keyword evidence="6" id="KW-0812">Transmembrane</keyword>
<evidence type="ECO:0000256" key="5">
    <source>
        <dbReference type="ARBA" id="ARBA00020208"/>
    </source>
</evidence>